<evidence type="ECO:0000313" key="1">
    <source>
        <dbReference type="EMBL" id="PWN51919.1"/>
    </source>
</evidence>
<evidence type="ECO:0000313" key="2">
    <source>
        <dbReference type="Proteomes" id="UP000245626"/>
    </source>
</evidence>
<dbReference type="EMBL" id="KZ819808">
    <property type="protein sequence ID" value="PWN51919.1"/>
    <property type="molecule type" value="Genomic_DNA"/>
</dbReference>
<gene>
    <name evidence="1" type="ORF">IE53DRAFT_385696</name>
</gene>
<accession>A0ACD0P1K2</accession>
<keyword evidence="2" id="KW-1185">Reference proteome</keyword>
<name>A0ACD0P1K2_9BASI</name>
<protein>
    <submittedName>
        <fullName evidence="1">Uncharacterized protein</fullName>
    </submittedName>
</protein>
<proteinExistence type="predicted"/>
<sequence>MMMPNYSSNEPRSRSRSAFDPSSPDLNVARLGGQSFLSLDDMGASPNPSQDAFASSSKATLQDGTGATGSSTGASEHSDNGFDSPTETGLTRSRSIKSPRSPSAGRSPGPPISPPTAPRANRERILEGTKRYQSSDLAGDWEARSGGFPGDDSTEEARPRYTRGSRLGAQMGKSQATASSLPSSNVANSSQGYSRPAGEEGGSSVVDAPDVGPSRGWQVRNKESRSKLMGMEPPSRAEGQRLAPAFGLGIDGQNSQLGKPSPYPGQSGDVSQRIHRSHGEDYLEEPGRMASQRYGPNSSPSPSEVEFSDQGDGNVPRRILGRPSSHSNLLATGAAGGPPHARGGRLGRLQYSKTDGISLPGNPVAHQALSAKASASNMAGNYRQQGDLPGPAAHSLSTRESTRYRAPSPTRGHPAWGEDAAHSPGSSLTGLGIGVVAGSSGRVEASSATTGQKELILPSVSANHQQQSQSDSASRSRNGTQSAADTLANARNGLQGIASSPDTSHGWGNHSIDSASTSVSGASKAASSRSSLQESYHNRFSRQRPSDPSRSSSGGNGKSQANEGGLGGRSHLDMSPSSDSGLGSPTIAQHRQVANMQRSSNGAGGGSSLGSPLIDPGSPTVGGLSDEAIAALGATPGTGPDELLNPNGAPLSSKNVLTIALSKAQSAVQLDSANNVPEAIAAYRQAVRLLQEVMERIAPKSGKKTRPSREEERRRLKVIHDTYADRIRLLSMIYSPEDLMGVSDSSAMFGDTSTSSFGTSSRLSEADEEESWQAEHRGIPASSTPTFENGTMATPKNRNDQDGSSSFFPEMFTPSRSDFSSSEGPEAIGSAMMATGPKFSPPSPEYEHPPGMVASWANTETRRESAAPTNRKPARERKGSRSSVALSLADELVDRDITTNDPGGSATNDAGPMPAISIHPETPSFIQAPADGQEVLRDKERFSRERTGSAHDRSDSDSSFRSTQTSGRFGTGLSARHKSFGLDEEIKSPTTIFFDADPSLPSEDYSTSESAGRPSARGHHTSNSIRDSEMAEAWKSQKSQEGGPHDRSGSIGESPMVPRVSALSREGNPSRRPRRRPNTAESSQNSTDSSLTTVPPSEWSPGQDGSRSRLVGRPRAATTASPSGAETSATFLVSPTTTAGTISQRRKNLAAGVASGSGRGSLESQPHSFPSHGQNEKDLVSVPVSADMLRAKSADHADSTVRASSGRAEVSSPTQESGIGSSRSSVSSTTGRQRATSQPSHRRPSIPASFVHVNAASQAAPPLPKLARKTSMPPTPGSAASSIALGAGDLPSSSASSLSPTSQEPQPPKRLSSVSGIQQQAGESFSAQRTLAEADFVTETTKPVSLADIFPSGLPSLASGTPSYASNSSGALFPWLGLGASLPDPATLPLLPAQPVLRPFHLMRQLLVSIRSGGYITHRLFVPKGLWLQQGARLVAIESKVRMLELVSNGIEGVEKGGEGLLATLSLSGSSRKGSLGLETTTASKFVKQLDEFDLLLVEVQNNLAKKLGFLETVTGKKASNSFGALGSKLTRSLDRMTNGGKNLDTPAVYVEGLARLFSRAQVLERHLEALIRSQDPISQQQQHHNHHVQEERRGNDRNSDFVDGYSTLAPDLKRNIEARLKRSSDFFANVVLAFVLRDLGVLVDKFVKRGGTVFSD</sequence>
<reference evidence="1 2" key="1">
    <citation type="journal article" date="2018" name="Mol. Biol. Evol.">
        <title>Broad Genomic Sampling Reveals a Smut Pathogenic Ancestry of the Fungal Clade Ustilaginomycotina.</title>
        <authorList>
            <person name="Kijpornyongpan T."/>
            <person name="Mondo S.J."/>
            <person name="Barry K."/>
            <person name="Sandor L."/>
            <person name="Lee J."/>
            <person name="Lipzen A."/>
            <person name="Pangilinan J."/>
            <person name="LaButti K."/>
            <person name="Hainaut M."/>
            <person name="Henrissat B."/>
            <person name="Grigoriev I.V."/>
            <person name="Spatafora J.W."/>
            <person name="Aime M.C."/>
        </authorList>
    </citation>
    <scope>NUCLEOTIDE SEQUENCE [LARGE SCALE GENOMIC DNA]</scope>
    <source>
        <strain evidence="1 2">SA 807</strain>
    </source>
</reference>
<organism evidence="1 2">
    <name type="scientific">Violaceomyces palustris</name>
    <dbReference type="NCBI Taxonomy" id="1673888"/>
    <lineage>
        <taxon>Eukaryota</taxon>
        <taxon>Fungi</taxon>
        <taxon>Dikarya</taxon>
        <taxon>Basidiomycota</taxon>
        <taxon>Ustilaginomycotina</taxon>
        <taxon>Ustilaginomycetes</taxon>
        <taxon>Violaceomycetales</taxon>
        <taxon>Violaceomycetaceae</taxon>
        <taxon>Violaceomyces</taxon>
    </lineage>
</organism>
<dbReference type="Proteomes" id="UP000245626">
    <property type="component" value="Unassembled WGS sequence"/>
</dbReference>